<evidence type="ECO:0000313" key="4">
    <source>
        <dbReference type="EMBL" id="VDL19517.1"/>
    </source>
</evidence>
<evidence type="ECO:0000256" key="2">
    <source>
        <dbReference type="ARBA" id="ARBA00013750"/>
    </source>
</evidence>
<gene>
    <name evidence="4" type="ORF">HDID_LOCUS2056</name>
    <name evidence="5" type="ORF">WMSIL1_LOCUS2868</name>
</gene>
<dbReference type="EMBL" id="UYSG01000453">
    <property type="protein sequence ID" value="VDL19517.1"/>
    <property type="molecule type" value="Genomic_DNA"/>
</dbReference>
<dbReference type="PANTHER" id="PTHR12967">
    <property type="entry name" value="PROTEIN SHQ1 HOMOLOG"/>
    <property type="match status" value="1"/>
</dbReference>
<dbReference type="OrthoDB" id="73639at2759"/>
<dbReference type="PROSITE" id="PS51203">
    <property type="entry name" value="CS"/>
    <property type="match status" value="1"/>
</dbReference>
<evidence type="ECO:0000313" key="5">
    <source>
        <dbReference type="EMBL" id="VUZ42315.1"/>
    </source>
</evidence>
<dbReference type="Gene3D" id="2.60.40.790">
    <property type="match status" value="1"/>
</dbReference>
<name>A0A0R3SC01_HYMDI</name>
<dbReference type="STRING" id="6216.A0A0R3SC01"/>
<evidence type="ECO:0000313" key="6">
    <source>
        <dbReference type="Proteomes" id="UP000274504"/>
    </source>
</evidence>
<dbReference type="WBParaSite" id="HDID_0000205501-mRNA-1">
    <property type="protein sequence ID" value="HDID_0000205501-mRNA-1"/>
    <property type="gene ID" value="HDID_0000205501"/>
</dbReference>
<dbReference type="InterPro" id="IPR048696">
    <property type="entry name" value="SHQ1-like_CS"/>
</dbReference>
<dbReference type="Proteomes" id="UP000274504">
    <property type="component" value="Unassembled WGS sequence"/>
</dbReference>
<reference evidence="8" key="1">
    <citation type="submission" date="2016-04" db="UniProtKB">
        <authorList>
            <consortium name="WormBaseParasite"/>
        </authorList>
    </citation>
    <scope>IDENTIFICATION</scope>
</reference>
<dbReference type="EMBL" id="CABIJS010000088">
    <property type="protein sequence ID" value="VUZ42315.1"/>
    <property type="molecule type" value="Genomic_DNA"/>
</dbReference>
<dbReference type="Pfam" id="PF04925">
    <property type="entry name" value="SHQ1"/>
    <property type="match status" value="1"/>
</dbReference>
<feature type="domain" description="CS" evidence="3">
    <location>
        <begin position="1"/>
        <end position="88"/>
    </location>
</feature>
<dbReference type="GO" id="GO:0000493">
    <property type="term" value="P:box H/ACA snoRNP assembly"/>
    <property type="evidence" value="ECO:0007669"/>
    <property type="project" value="InterPro"/>
</dbReference>
<dbReference type="InterPro" id="IPR008978">
    <property type="entry name" value="HSP20-like_chaperone"/>
</dbReference>
<dbReference type="GO" id="GO:0005737">
    <property type="term" value="C:cytoplasm"/>
    <property type="evidence" value="ECO:0007669"/>
    <property type="project" value="TreeGrafter"/>
</dbReference>
<organism evidence="8">
    <name type="scientific">Hymenolepis diminuta</name>
    <name type="common">Rat tapeworm</name>
    <dbReference type="NCBI Taxonomy" id="6216"/>
    <lineage>
        <taxon>Eukaryota</taxon>
        <taxon>Metazoa</taxon>
        <taxon>Spiralia</taxon>
        <taxon>Lophotrochozoa</taxon>
        <taxon>Platyhelminthes</taxon>
        <taxon>Cestoda</taxon>
        <taxon>Eucestoda</taxon>
        <taxon>Cyclophyllidea</taxon>
        <taxon>Hymenolepididae</taxon>
        <taxon>Hymenolepis</taxon>
    </lineage>
</organism>
<dbReference type="Pfam" id="PF21413">
    <property type="entry name" value="SHQ1-like_CS"/>
    <property type="match status" value="1"/>
</dbReference>
<proteinExistence type="inferred from homology"/>
<keyword evidence="7" id="KW-1185">Reference proteome</keyword>
<dbReference type="PANTHER" id="PTHR12967:SF0">
    <property type="entry name" value="PROTEIN SHQ1 HOMOLOG"/>
    <property type="match status" value="1"/>
</dbReference>
<dbReference type="Proteomes" id="UP000321570">
    <property type="component" value="Unassembled WGS sequence"/>
</dbReference>
<dbReference type="InterPro" id="IPR007052">
    <property type="entry name" value="CS_dom"/>
</dbReference>
<reference evidence="4 6" key="2">
    <citation type="submission" date="2018-11" db="EMBL/GenBank/DDBJ databases">
        <authorList>
            <consortium name="Pathogen Informatics"/>
        </authorList>
    </citation>
    <scope>NUCLEOTIDE SEQUENCE [LARGE SCALE GENOMIC DNA]</scope>
</reference>
<dbReference type="GO" id="GO:0005654">
    <property type="term" value="C:nucleoplasm"/>
    <property type="evidence" value="ECO:0007669"/>
    <property type="project" value="TreeGrafter"/>
</dbReference>
<protein>
    <recommendedName>
        <fullName evidence="2">Protein SHQ1 homolog</fullName>
    </recommendedName>
</protein>
<evidence type="ECO:0000313" key="8">
    <source>
        <dbReference type="WBParaSite" id="HDID_0000205501-mRNA-1"/>
    </source>
</evidence>
<evidence type="ECO:0000313" key="7">
    <source>
        <dbReference type="Proteomes" id="UP000321570"/>
    </source>
</evidence>
<sequence length="447" mass="51433">MLTPLFSFSQTDENFFMDLRIPLADLSCSEFLIEDGILYFTAPPYYLKVELPGSVYDDGDHIKFEMDSGNMKVIMEKTYPGEHFHDLDLISRFMVNSTANKPSGVGIQVVDTPDETPEGDTEYNWFLVPPEHNVSETAEENCENTADIGIIKYPYGFAASKSGLFEKNDEAQLVLDLKNADFVPPHKRHILQRAELKDKFYKDHYMADYFEKEVVAPALNQSIPWIVDKQGRPEFTDDHRHRLTVLATHPLPLLPPIPSADTEIFSPQDSRASIYLGLVDLLFAYTYDYRVTMGEHNCESGWTIMKVAGTLSWLEIYPNLWTVVLTFYERALTYPLIRNFKLCQKVKFDVAALLQHENAKGWILFILLEIRQMLIEYPGCYFYAELYLDDYIVWLQKSASTYVFKQLGKALLTIKLKKEDICLPLKEAEEEGMEILAEGVEDVKLNE</sequence>
<evidence type="ECO:0000259" key="3">
    <source>
        <dbReference type="PROSITE" id="PS51203"/>
    </source>
</evidence>
<evidence type="ECO:0000256" key="1">
    <source>
        <dbReference type="ARBA" id="ARBA00005607"/>
    </source>
</evidence>
<dbReference type="GO" id="GO:0051082">
    <property type="term" value="F:unfolded protein binding"/>
    <property type="evidence" value="ECO:0007669"/>
    <property type="project" value="TreeGrafter"/>
</dbReference>
<comment type="similarity">
    <text evidence="1">Belongs to the SHQ1 family.</text>
</comment>
<dbReference type="InterPro" id="IPR039742">
    <property type="entry name" value="Shq1"/>
</dbReference>
<reference evidence="5 7" key="3">
    <citation type="submission" date="2019-07" db="EMBL/GenBank/DDBJ databases">
        <authorList>
            <person name="Jastrzebski P J."/>
            <person name="Paukszto L."/>
            <person name="Jastrzebski P J."/>
        </authorList>
    </citation>
    <scope>NUCLEOTIDE SEQUENCE [LARGE SCALE GENOMIC DNA]</scope>
    <source>
        <strain evidence="5 7">WMS-il1</strain>
    </source>
</reference>
<dbReference type="InterPro" id="IPR007009">
    <property type="entry name" value="Shq1_C"/>
</dbReference>
<accession>A0A0R3SC01</accession>
<dbReference type="AlphaFoldDB" id="A0A0R3SC01"/>